<evidence type="ECO:0000256" key="1">
    <source>
        <dbReference type="ARBA" id="ARBA00023242"/>
    </source>
</evidence>
<proteinExistence type="predicted"/>
<dbReference type="STRING" id="857342.A0A2T3BES7"/>
<name>A0A2T3BES7_AMORE</name>
<dbReference type="GeneID" id="36577861"/>
<protein>
    <recommendedName>
        <fullName evidence="3">Zn(2)-C6 fungal-type domain-containing protein</fullName>
    </recommendedName>
</protein>
<evidence type="ECO:0000313" key="4">
    <source>
        <dbReference type="EMBL" id="PSS27884.1"/>
    </source>
</evidence>
<dbReference type="Proteomes" id="UP000241818">
    <property type="component" value="Unassembled WGS sequence"/>
</dbReference>
<evidence type="ECO:0000259" key="3">
    <source>
        <dbReference type="PROSITE" id="PS50048"/>
    </source>
</evidence>
<evidence type="ECO:0000313" key="5">
    <source>
        <dbReference type="Proteomes" id="UP000241818"/>
    </source>
</evidence>
<feature type="region of interest" description="Disordered" evidence="2">
    <location>
        <begin position="1"/>
        <end position="84"/>
    </location>
</feature>
<dbReference type="InParanoid" id="A0A2T3BES7"/>
<dbReference type="GO" id="GO:0000981">
    <property type="term" value="F:DNA-binding transcription factor activity, RNA polymerase II-specific"/>
    <property type="evidence" value="ECO:0007669"/>
    <property type="project" value="InterPro"/>
</dbReference>
<feature type="compositionally biased region" description="Polar residues" evidence="2">
    <location>
        <begin position="47"/>
        <end position="77"/>
    </location>
</feature>
<dbReference type="Gene3D" id="4.10.240.10">
    <property type="entry name" value="Zn(2)-C6 fungal-type DNA-binding domain"/>
    <property type="match status" value="1"/>
</dbReference>
<dbReference type="SUPFAM" id="SSF57701">
    <property type="entry name" value="Zn2/Cys6 DNA-binding domain"/>
    <property type="match status" value="1"/>
</dbReference>
<feature type="compositionally biased region" description="Polar residues" evidence="2">
    <location>
        <begin position="1"/>
        <end position="39"/>
    </location>
</feature>
<keyword evidence="1" id="KW-0539">Nucleus</keyword>
<reference evidence="4 5" key="1">
    <citation type="journal article" date="2018" name="New Phytol.">
        <title>Comparative genomics and transcriptomics depict ericoid mycorrhizal fungi as versatile saprotrophs and plant mutualists.</title>
        <authorList>
            <person name="Martino E."/>
            <person name="Morin E."/>
            <person name="Grelet G.A."/>
            <person name="Kuo A."/>
            <person name="Kohler A."/>
            <person name="Daghino S."/>
            <person name="Barry K.W."/>
            <person name="Cichocki N."/>
            <person name="Clum A."/>
            <person name="Dockter R.B."/>
            <person name="Hainaut M."/>
            <person name="Kuo R.C."/>
            <person name="LaButti K."/>
            <person name="Lindahl B.D."/>
            <person name="Lindquist E.A."/>
            <person name="Lipzen A."/>
            <person name="Khouja H.R."/>
            <person name="Magnuson J."/>
            <person name="Murat C."/>
            <person name="Ohm R.A."/>
            <person name="Singer S.W."/>
            <person name="Spatafora J.W."/>
            <person name="Wang M."/>
            <person name="Veneault-Fourrey C."/>
            <person name="Henrissat B."/>
            <person name="Grigoriev I.V."/>
            <person name="Martin F.M."/>
            <person name="Perotto S."/>
        </authorList>
    </citation>
    <scope>NUCLEOTIDE SEQUENCE [LARGE SCALE GENOMIC DNA]</scope>
    <source>
        <strain evidence="4 5">ATCC 22711</strain>
    </source>
</reference>
<dbReference type="PROSITE" id="PS00463">
    <property type="entry name" value="ZN2_CY6_FUNGAL_1"/>
    <property type="match status" value="1"/>
</dbReference>
<evidence type="ECO:0000256" key="2">
    <source>
        <dbReference type="SAM" id="MobiDB-lite"/>
    </source>
</evidence>
<gene>
    <name evidence="4" type="ORF">M430DRAFT_93507</name>
</gene>
<feature type="compositionally biased region" description="Polar residues" evidence="2">
    <location>
        <begin position="206"/>
        <end position="221"/>
    </location>
</feature>
<dbReference type="GO" id="GO:0008270">
    <property type="term" value="F:zinc ion binding"/>
    <property type="evidence" value="ECO:0007669"/>
    <property type="project" value="InterPro"/>
</dbReference>
<dbReference type="AlphaFoldDB" id="A0A2T3BES7"/>
<dbReference type="EMBL" id="KZ679006">
    <property type="protein sequence ID" value="PSS27884.1"/>
    <property type="molecule type" value="Genomic_DNA"/>
</dbReference>
<feature type="compositionally biased region" description="Low complexity" evidence="2">
    <location>
        <begin position="163"/>
        <end position="179"/>
    </location>
</feature>
<dbReference type="InterPro" id="IPR036864">
    <property type="entry name" value="Zn2-C6_fun-type_DNA-bd_sf"/>
</dbReference>
<dbReference type="SMART" id="SM00066">
    <property type="entry name" value="GAL4"/>
    <property type="match status" value="1"/>
</dbReference>
<feature type="region of interest" description="Disordered" evidence="2">
    <location>
        <begin position="391"/>
        <end position="426"/>
    </location>
</feature>
<dbReference type="InterPro" id="IPR001138">
    <property type="entry name" value="Zn2Cys6_DnaBD"/>
</dbReference>
<feature type="region of interest" description="Disordered" evidence="2">
    <location>
        <begin position="233"/>
        <end position="295"/>
    </location>
</feature>
<feature type="domain" description="Zn(2)-C6 fungal-type" evidence="3">
    <location>
        <begin position="109"/>
        <end position="143"/>
    </location>
</feature>
<keyword evidence="5" id="KW-1185">Reference proteome</keyword>
<dbReference type="CDD" id="cd00067">
    <property type="entry name" value="GAL4"/>
    <property type="match status" value="1"/>
</dbReference>
<feature type="compositionally biased region" description="Polar residues" evidence="2">
    <location>
        <begin position="328"/>
        <end position="345"/>
    </location>
</feature>
<accession>A0A2T3BES7</accession>
<sequence>MSDPSPSFSTTGSDSGSASMGYQYATTSPGMDSSGNVMPSFQHFPRNHTQSGSPAPTQSTTSEAPSKPASSRSTSTPDVPGQETTDAAALALTAEKRRNKLGYHRTSVACGHCRRRKIRCIPAPADPQNRCSNCIRLKKACNFYPVDQQPQAENKRRSSRAPSGTGIASESSSPSTTSGQLPEVPPNLPFSHLNMPPIQDIGGPQMNRQRTESFSPPENEAVTTRNFEYGHGVTNWMAPDASPNTKSQADLPPQSYWRVNPQDSPLTPAFSPFTPVPAQTWPSTHPDASPRDELSWSAHQRSISYSNLEGLQGGQPQYVPFPNPPHAQPSSHSGTYTTKPRQMHTTDLYPPPNSSDHPQPHSTGALPQGQYPHWQQPYQYQKPETYAWSGPHGAPYQVPEQGQAAPLGYGYGDPAGAGYFPPPPAR</sequence>
<feature type="region of interest" description="Disordered" evidence="2">
    <location>
        <begin position="148"/>
        <end position="221"/>
    </location>
</feature>
<dbReference type="PROSITE" id="PS50048">
    <property type="entry name" value="ZN2_CY6_FUNGAL_2"/>
    <property type="match status" value="1"/>
</dbReference>
<organism evidence="4 5">
    <name type="scientific">Amorphotheca resinae ATCC 22711</name>
    <dbReference type="NCBI Taxonomy" id="857342"/>
    <lineage>
        <taxon>Eukaryota</taxon>
        <taxon>Fungi</taxon>
        <taxon>Dikarya</taxon>
        <taxon>Ascomycota</taxon>
        <taxon>Pezizomycotina</taxon>
        <taxon>Leotiomycetes</taxon>
        <taxon>Helotiales</taxon>
        <taxon>Amorphothecaceae</taxon>
        <taxon>Amorphotheca</taxon>
    </lineage>
</organism>
<feature type="region of interest" description="Disordered" evidence="2">
    <location>
        <begin position="308"/>
        <end position="375"/>
    </location>
</feature>
<dbReference type="OrthoDB" id="4150019at2759"/>
<dbReference type="Pfam" id="PF00172">
    <property type="entry name" value="Zn_clus"/>
    <property type="match status" value="1"/>
</dbReference>
<dbReference type="RefSeq" id="XP_024725409.1">
    <property type="nucleotide sequence ID" value="XM_024869780.1"/>
</dbReference>